<feature type="compositionally biased region" description="Basic and acidic residues" evidence="1">
    <location>
        <begin position="101"/>
        <end position="120"/>
    </location>
</feature>
<protein>
    <recommendedName>
        <fullName evidence="4">BAG domain-containing protein</fullName>
    </recommendedName>
</protein>
<evidence type="ECO:0000256" key="1">
    <source>
        <dbReference type="SAM" id="MobiDB-lite"/>
    </source>
</evidence>
<organism evidence="2 3">
    <name type="scientific">Parasphingorhabdus cellanae</name>
    <dbReference type="NCBI Taxonomy" id="2806553"/>
    <lineage>
        <taxon>Bacteria</taxon>
        <taxon>Pseudomonadati</taxon>
        <taxon>Pseudomonadota</taxon>
        <taxon>Alphaproteobacteria</taxon>
        <taxon>Sphingomonadales</taxon>
        <taxon>Sphingomonadaceae</taxon>
        <taxon>Parasphingorhabdus</taxon>
    </lineage>
</organism>
<gene>
    <name evidence="2" type="ORF">J4G78_17760</name>
</gene>
<proteinExistence type="predicted"/>
<feature type="region of interest" description="Disordered" evidence="1">
    <location>
        <begin position="101"/>
        <end position="131"/>
    </location>
</feature>
<reference evidence="2 3" key="1">
    <citation type="submission" date="2021-03" db="EMBL/GenBank/DDBJ databases">
        <title>Complete genome of Parasphingorhabdus_sp.JHSY0214.</title>
        <authorList>
            <person name="Yoo J.H."/>
            <person name="Bae J.W."/>
        </authorList>
    </citation>
    <scope>NUCLEOTIDE SEQUENCE [LARGE SCALE GENOMIC DNA]</scope>
    <source>
        <strain evidence="2 3">JHSY0214</strain>
    </source>
</reference>
<accession>A0ABX7T7S3</accession>
<dbReference type="EMBL" id="CP071794">
    <property type="protein sequence ID" value="QTD55993.1"/>
    <property type="molecule type" value="Genomic_DNA"/>
</dbReference>
<evidence type="ECO:0000313" key="3">
    <source>
        <dbReference type="Proteomes" id="UP000663923"/>
    </source>
</evidence>
<sequence>MEQFGFGKAVSGGTPVTEDEIRKMRIDDLLTLRESFSKPKQKKSDDPVDQRVSEELDFAKRLLEIIEAEIEARGMPASTVKKLERVEDMLEDLSDIVESDDKCESVKAAKSEDLSRRMQRSDLYGKNPICD</sequence>
<evidence type="ECO:0000313" key="2">
    <source>
        <dbReference type="EMBL" id="QTD55993.1"/>
    </source>
</evidence>
<name>A0ABX7T7S3_9SPHN</name>
<keyword evidence="3" id="KW-1185">Reference proteome</keyword>
<dbReference type="Proteomes" id="UP000663923">
    <property type="component" value="Chromosome"/>
</dbReference>
<dbReference type="RefSeq" id="WP_207987817.1">
    <property type="nucleotide sequence ID" value="NZ_CP071794.1"/>
</dbReference>
<evidence type="ECO:0008006" key="4">
    <source>
        <dbReference type="Google" id="ProtNLM"/>
    </source>
</evidence>